<dbReference type="InterPro" id="IPR016064">
    <property type="entry name" value="NAD/diacylglycerol_kinase_sf"/>
</dbReference>
<feature type="domain" description="DAGKc" evidence="9">
    <location>
        <begin position="2"/>
        <end position="137"/>
    </location>
</feature>
<keyword evidence="3" id="KW-0808">Transferase</keyword>
<comment type="caution">
    <text evidence="10">The sequence shown here is derived from an EMBL/GenBank/DDBJ whole genome shotgun (WGS) entry which is preliminary data.</text>
</comment>
<dbReference type="PROSITE" id="PS50146">
    <property type="entry name" value="DAGK"/>
    <property type="match status" value="1"/>
</dbReference>
<reference evidence="10" key="1">
    <citation type="journal article" date="2021" name="PeerJ">
        <title>Extensive microbial diversity within the chicken gut microbiome revealed by metagenomics and culture.</title>
        <authorList>
            <person name="Gilroy R."/>
            <person name="Ravi A."/>
            <person name="Getino M."/>
            <person name="Pursley I."/>
            <person name="Horton D.L."/>
            <person name="Alikhan N.F."/>
            <person name="Baker D."/>
            <person name="Gharbi K."/>
            <person name="Hall N."/>
            <person name="Watson M."/>
            <person name="Adriaenssens E.M."/>
            <person name="Foster-Nyarko E."/>
            <person name="Jarju S."/>
            <person name="Secka A."/>
            <person name="Antonio M."/>
            <person name="Oren A."/>
            <person name="Chaudhuri R.R."/>
            <person name="La Ragione R."/>
            <person name="Hildebrand F."/>
            <person name="Pallen M.J."/>
        </authorList>
    </citation>
    <scope>NUCLEOTIDE SEQUENCE</scope>
    <source>
        <strain evidence="10">USAMLcec3-2134</strain>
    </source>
</reference>
<gene>
    <name evidence="10" type="ORF">H9763_02745</name>
</gene>
<keyword evidence="8" id="KW-1208">Phospholipid metabolism</keyword>
<evidence type="ECO:0000256" key="1">
    <source>
        <dbReference type="ARBA" id="ARBA00001946"/>
    </source>
</evidence>
<sequence>MPAGPGLFFLVNPASHSGKGMELWKKTEELLTGQGIAHEVHFSKKQGDIARIARQLTEDLGEGGERTLVILGGDGSVNEALQGLVHPERVRLGYIPTGSSNDLARDLGISRDVSGALRTLLQGKERRMDLGCVSWKEGGERRRRYFAVSCGIGFDAAICQEALCSRMKDLLNRFGLGKLTYLGIGLKQMLTARTVRCVLRLDKKTTLRLDRMLFVANMSHRYEGGGFCFCPQADDGDGLLDLCAVDGVPKWKIPVVIPFALFGGHFRFLGVEHYRASRIDIRTDAPLWVQTDGEVPVKTDAITVTVEKGKLRFVCEKETET</sequence>
<dbReference type="Gene3D" id="3.40.50.10330">
    <property type="entry name" value="Probable inorganic polyphosphate/atp-NAD kinase, domain 1"/>
    <property type="match status" value="1"/>
</dbReference>
<evidence type="ECO:0000256" key="4">
    <source>
        <dbReference type="ARBA" id="ARBA00022741"/>
    </source>
</evidence>
<organism evidence="10 11">
    <name type="scientific">Candidatus Eisenbergiella merdigallinarum</name>
    <dbReference type="NCBI Taxonomy" id="2838552"/>
    <lineage>
        <taxon>Bacteria</taxon>
        <taxon>Bacillati</taxon>
        <taxon>Bacillota</taxon>
        <taxon>Clostridia</taxon>
        <taxon>Lachnospirales</taxon>
        <taxon>Lachnospiraceae</taxon>
        <taxon>Eisenbergiella</taxon>
    </lineage>
</organism>
<keyword evidence="7" id="KW-0444">Lipid biosynthesis</keyword>
<keyword evidence="4" id="KW-0547">Nucleotide-binding</keyword>
<dbReference type="EMBL" id="DWXE01000009">
    <property type="protein sequence ID" value="HJB90367.1"/>
    <property type="molecule type" value="Genomic_DNA"/>
</dbReference>
<keyword evidence="6" id="KW-0067">ATP-binding</keyword>
<evidence type="ECO:0000256" key="3">
    <source>
        <dbReference type="ARBA" id="ARBA00022679"/>
    </source>
</evidence>
<evidence type="ECO:0000259" key="9">
    <source>
        <dbReference type="PROSITE" id="PS50146"/>
    </source>
</evidence>
<reference evidence="10" key="2">
    <citation type="submission" date="2021-04" db="EMBL/GenBank/DDBJ databases">
        <authorList>
            <person name="Gilroy R."/>
        </authorList>
    </citation>
    <scope>NUCLEOTIDE SEQUENCE</scope>
    <source>
        <strain evidence="10">USAMLcec3-2134</strain>
    </source>
</reference>
<evidence type="ECO:0000313" key="10">
    <source>
        <dbReference type="EMBL" id="HJB90367.1"/>
    </source>
</evidence>
<dbReference type="NCBIfam" id="TIGR00147">
    <property type="entry name" value="YegS/Rv2252/BmrU family lipid kinase"/>
    <property type="match status" value="1"/>
</dbReference>
<dbReference type="InterPro" id="IPR005218">
    <property type="entry name" value="Diacylglycerol/lipid_kinase"/>
</dbReference>
<dbReference type="PANTHER" id="PTHR12358">
    <property type="entry name" value="SPHINGOSINE KINASE"/>
    <property type="match status" value="1"/>
</dbReference>
<dbReference type="InterPro" id="IPR050187">
    <property type="entry name" value="Lipid_Phosphate_FormReg"/>
</dbReference>
<comment type="cofactor">
    <cofactor evidence="1">
        <name>Mg(2+)</name>
        <dbReference type="ChEBI" id="CHEBI:18420"/>
    </cofactor>
</comment>
<evidence type="ECO:0000256" key="8">
    <source>
        <dbReference type="ARBA" id="ARBA00023264"/>
    </source>
</evidence>
<dbReference type="Proteomes" id="UP000886883">
    <property type="component" value="Unassembled WGS sequence"/>
</dbReference>
<protein>
    <submittedName>
        <fullName evidence="10">Diacylglycerol kinase family lipid kinase</fullName>
    </submittedName>
</protein>
<dbReference type="AlphaFoldDB" id="A0A9D2SD87"/>
<dbReference type="Pfam" id="PF00781">
    <property type="entry name" value="DAGK_cat"/>
    <property type="match status" value="1"/>
</dbReference>
<keyword evidence="7" id="KW-0594">Phospholipid biosynthesis</keyword>
<dbReference type="Pfam" id="PF19279">
    <property type="entry name" value="YegS_C"/>
    <property type="match status" value="1"/>
</dbReference>
<evidence type="ECO:0000313" key="11">
    <source>
        <dbReference type="Proteomes" id="UP000886883"/>
    </source>
</evidence>
<dbReference type="GO" id="GO:0008654">
    <property type="term" value="P:phospholipid biosynthetic process"/>
    <property type="evidence" value="ECO:0007669"/>
    <property type="project" value="UniProtKB-KW"/>
</dbReference>
<evidence type="ECO:0000256" key="7">
    <source>
        <dbReference type="ARBA" id="ARBA00023209"/>
    </source>
</evidence>
<proteinExistence type="inferred from homology"/>
<dbReference type="InterPro" id="IPR017438">
    <property type="entry name" value="ATP-NAD_kinase_N"/>
</dbReference>
<comment type="similarity">
    <text evidence="2">Belongs to the diacylglycerol/lipid kinase family.</text>
</comment>
<keyword evidence="7" id="KW-0443">Lipid metabolism</keyword>
<keyword evidence="5 10" id="KW-0418">Kinase</keyword>
<evidence type="ECO:0000256" key="5">
    <source>
        <dbReference type="ARBA" id="ARBA00022777"/>
    </source>
</evidence>
<evidence type="ECO:0000256" key="2">
    <source>
        <dbReference type="ARBA" id="ARBA00005983"/>
    </source>
</evidence>
<name>A0A9D2SD87_9FIRM</name>
<dbReference type="GO" id="GO:0005524">
    <property type="term" value="F:ATP binding"/>
    <property type="evidence" value="ECO:0007669"/>
    <property type="project" value="UniProtKB-KW"/>
</dbReference>
<evidence type="ECO:0000256" key="6">
    <source>
        <dbReference type="ARBA" id="ARBA00022840"/>
    </source>
</evidence>
<dbReference type="SUPFAM" id="SSF111331">
    <property type="entry name" value="NAD kinase/diacylglycerol kinase-like"/>
    <property type="match status" value="1"/>
</dbReference>
<dbReference type="InterPro" id="IPR001206">
    <property type="entry name" value="Diacylglycerol_kinase_cat_dom"/>
</dbReference>
<dbReference type="GO" id="GO:0016301">
    <property type="term" value="F:kinase activity"/>
    <property type="evidence" value="ECO:0007669"/>
    <property type="project" value="UniProtKB-KW"/>
</dbReference>
<accession>A0A9D2SD87</accession>
<dbReference type="Gene3D" id="2.60.200.40">
    <property type="match status" value="1"/>
</dbReference>
<dbReference type="PANTHER" id="PTHR12358:SF54">
    <property type="entry name" value="SPHINGOSINE KINASE RELATED PROTEIN"/>
    <property type="match status" value="1"/>
</dbReference>
<dbReference type="InterPro" id="IPR045540">
    <property type="entry name" value="YegS/DAGK_C"/>
</dbReference>
<dbReference type="SMART" id="SM00046">
    <property type="entry name" value="DAGKc"/>
    <property type="match status" value="1"/>
</dbReference>